<evidence type="ECO:0000259" key="8">
    <source>
        <dbReference type="SMART" id="SM00864"/>
    </source>
</evidence>
<sequence>MREILHLQVGNCGNQLGKLNWENIFDEYSIDINGKLEVNNENIQEKIGVYLEEKQDQKYIARNISICKYNEVLNPGFYFKNHYDERDFIEIENSWNWAKGYYRKEGDDDIRDLVRAKAEACDSLQAFEFSHSLGGGSGSGLTSRIIETLKDEFSDILFCFQTVFPSPKVSDCVVEPYNVVLSFPFLHMPDNLIFAIDIESLMRILLKRYKIPNPTYGDINHLAAQVLGGATSTFRFPGMINGDLKKMMKNLAPIETMNFLVPGFSPFTCRCNCMRHSGEIQDFFRDIVSENAMCEIVETNRITSMACCFRGFEEKSQQIEDFFRSEGTFVNGIEIKNIKYSMTEFKPRGLKRGASSLINTTGFKDILNRIHQDFDFMKRRNAFLHWYLSEGVEIEEFNQASHEVIDLIETYRSYEN</sequence>
<dbReference type="PROSITE" id="PS00228">
    <property type="entry name" value="TUBULIN_B_AUTOREG"/>
    <property type="match status" value="1"/>
</dbReference>
<accession>A0AAU9JN50</accession>
<evidence type="ECO:0000256" key="4">
    <source>
        <dbReference type="ARBA" id="ARBA00022723"/>
    </source>
</evidence>
<evidence type="ECO:0000256" key="3">
    <source>
        <dbReference type="ARBA" id="ARBA00022701"/>
    </source>
</evidence>
<feature type="domain" description="Tubulin/FtsZ GTPase" evidence="8">
    <location>
        <begin position="46"/>
        <end position="238"/>
    </location>
</feature>
<evidence type="ECO:0000256" key="2">
    <source>
        <dbReference type="ARBA" id="ARBA00013288"/>
    </source>
</evidence>
<organism evidence="9 10">
    <name type="scientific">Blepharisma stoltei</name>
    <dbReference type="NCBI Taxonomy" id="1481888"/>
    <lineage>
        <taxon>Eukaryota</taxon>
        <taxon>Sar</taxon>
        <taxon>Alveolata</taxon>
        <taxon>Ciliophora</taxon>
        <taxon>Postciliodesmatophora</taxon>
        <taxon>Heterotrichea</taxon>
        <taxon>Heterotrichida</taxon>
        <taxon>Blepharismidae</taxon>
        <taxon>Blepharisma</taxon>
    </lineage>
</organism>
<dbReference type="PRINTS" id="PR01163">
    <property type="entry name" value="BETATUBULIN"/>
</dbReference>
<proteinExistence type="inferred from homology"/>
<comment type="similarity">
    <text evidence="1">Belongs to the tubulin family.</text>
</comment>
<dbReference type="GO" id="GO:0003924">
    <property type="term" value="F:GTPase activity"/>
    <property type="evidence" value="ECO:0007669"/>
    <property type="project" value="InterPro"/>
</dbReference>
<comment type="caution">
    <text evidence="9">The sequence shown here is derived from an EMBL/GenBank/DDBJ whole genome shotgun (WGS) entry which is preliminary data.</text>
</comment>
<dbReference type="Pfam" id="PF00091">
    <property type="entry name" value="Tubulin"/>
    <property type="match status" value="1"/>
</dbReference>
<dbReference type="InterPro" id="IPR000217">
    <property type="entry name" value="Tubulin"/>
</dbReference>
<dbReference type="InterPro" id="IPR003008">
    <property type="entry name" value="Tubulin_FtsZ_GTPase"/>
</dbReference>
<dbReference type="GO" id="GO:0046872">
    <property type="term" value="F:metal ion binding"/>
    <property type="evidence" value="ECO:0007669"/>
    <property type="project" value="UniProtKB-KW"/>
</dbReference>
<keyword evidence="3" id="KW-0493">Microtubule</keyword>
<evidence type="ECO:0000256" key="5">
    <source>
        <dbReference type="ARBA" id="ARBA00022741"/>
    </source>
</evidence>
<dbReference type="SMART" id="SM00864">
    <property type="entry name" value="Tubulin"/>
    <property type="match status" value="1"/>
</dbReference>
<dbReference type="PRINTS" id="PR01161">
    <property type="entry name" value="TUBULIN"/>
</dbReference>
<dbReference type="SUPFAM" id="SSF52490">
    <property type="entry name" value="Tubulin nucleotide-binding domain-like"/>
    <property type="match status" value="1"/>
</dbReference>
<dbReference type="PANTHER" id="PTHR11588">
    <property type="entry name" value="TUBULIN"/>
    <property type="match status" value="1"/>
</dbReference>
<dbReference type="EMBL" id="CAJZBQ010000045">
    <property type="protein sequence ID" value="CAG9328332.1"/>
    <property type="molecule type" value="Genomic_DNA"/>
</dbReference>
<dbReference type="InterPro" id="IPR008280">
    <property type="entry name" value="Tub_FtsZ_C"/>
</dbReference>
<keyword evidence="6" id="KW-0342">GTP-binding</keyword>
<evidence type="ECO:0000313" key="9">
    <source>
        <dbReference type="EMBL" id="CAG9328332.1"/>
    </source>
</evidence>
<dbReference type="InterPro" id="IPR002453">
    <property type="entry name" value="Beta_tubulin"/>
</dbReference>
<keyword evidence="4" id="KW-0479">Metal-binding</keyword>
<dbReference type="GO" id="GO:0005525">
    <property type="term" value="F:GTP binding"/>
    <property type="evidence" value="ECO:0007669"/>
    <property type="project" value="UniProtKB-KW"/>
</dbReference>
<dbReference type="AlphaFoldDB" id="A0AAU9JN50"/>
<evidence type="ECO:0000313" key="10">
    <source>
        <dbReference type="Proteomes" id="UP001162131"/>
    </source>
</evidence>
<dbReference type="GO" id="GO:0005200">
    <property type="term" value="F:structural constituent of cytoskeleton"/>
    <property type="evidence" value="ECO:0007669"/>
    <property type="project" value="InterPro"/>
</dbReference>
<protein>
    <recommendedName>
        <fullName evidence="2">Tubulin beta chain</fullName>
    </recommendedName>
    <alternativeName>
        <fullName evidence="7">Beta-tubulin</fullName>
    </alternativeName>
</protein>
<dbReference type="GO" id="GO:0007017">
    <property type="term" value="P:microtubule-based process"/>
    <property type="evidence" value="ECO:0007669"/>
    <property type="project" value="InterPro"/>
</dbReference>
<name>A0AAU9JN50_9CILI</name>
<gene>
    <name evidence="9" type="ORF">BSTOLATCC_MIC45786</name>
</gene>
<dbReference type="InterPro" id="IPR013838">
    <property type="entry name" value="Beta-tubulin_BS"/>
</dbReference>
<reference evidence="9" key="1">
    <citation type="submission" date="2021-09" db="EMBL/GenBank/DDBJ databases">
        <authorList>
            <consortium name="AG Swart"/>
            <person name="Singh M."/>
            <person name="Singh A."/>
            <person name="Seah K."/>
            <person name="Emmerich C."/>
        </authorList>
    </citation>
    <scope>NUCLEOTIDE SEQUENCE</scope>
    <source>
        <strain evidence="9">ATCC30299</strain>
    </source>
</reference>
<keyword evidence="10" id="KW-1185">Reference proteome</keyword>
<evidence type="ECO:0000256" key="6">
    <source>
        <dbReference type="ARBA" id="ARBA00023134"/>
    </source>
</evidence>
<dbReference type="Gene3D" id="3.40.50.1440">
    <property type="entry name" value="Tubulin/FtsZ, GTPase domain"/>
    <property type="match status" value="1"/>
</dbReference>
<dbReference type="SUPFAM" id="SSF55307">
    <property type="entry name" value="Tubulin C-terminal domain-like"/>
    <property type="match status" value="1"/>
</dbReference>
<dbReference type="InterPro" id="IPR036525">
    <property type="entry name" value="Tubulin/FtsZ_GTPase_sf"/>
</dbReference>
<dbReference type="Gene3D" id="1.10.287.600">
    <property type="entry name" value="Helix hairpin bin"/>
    <property type="match status" value="1"/>
</dbReference>
<evidence type="ECO:0000256" key="1">
    <source>
        <dbReference type="ARBA" id="ARBA00009636"/>
    </source>
</evidence>
<dbReference type="InterPro" id="IPR023123">
    <property type="entry name" value="Tubulin_C"/>
</dbReference>
<evidence type="ECO:0000256" key="7">
    <source>
        <dbReference type="ARBA" id="ARBA00030446"/>
    </source>
</evidence>
<keyword evidence="5" id="KW-0547">Nucleotide-binding</keyword>
<dbReference type="GO" id="GO:0005874">
    <property type="term" value="C:microtubule"/>
    <property type="evidence" value="ECO:0007669"/>
    <property type="project" value="UniProtKB-KW"/>
</dbReference>
<dbReference type="Proteomes" id="UP001162131">
    <property type="component" value="Unassembled WGS sequence"/>
</dbReference>